<dbReference type="Proteomes" id="UP001434883">
    <property type="component" value="Unassembled WGS sequence"/>
</dbReference>
<sequence length="347" mass="39450">LKSELDSLRSSLGDVSHRCIRFFEEKPLSSSVPRLRSELSQAVDRTDKLHNLSAVYLDKLKAVEVLLQSLDEAESQVRKYESRLSEEDVVPADTAAIQNLRDQLGRWHAELSEQEHIFQALQVQVGQAKEAGAQLSKLHPDRSPELERYQERANQIAERWIEETTERQENAQPGQTDSRALSEQLAQQTALVLEIEQNQTKLDECQIYSKQYCTSVKFMDLRTHYTALVTLTTQHVKYISDALRRLEEEEVKRCFPLDNNLTVVRLAFMLKVSPFISSSVQKEVEEEKQARVSQVSELLGWVKGLQGRTGGPNAESSLAAQQVAHGSLTVKWYLKIAAEQVLHVFPL</sequence>
<evidence type="ECO:0000313" key="3">
    <source>
        <dbReference type="Proteomes" id="UP001434883"/>
    </source>
</evidence>
<evidence type="ECO:0000313" key="2">
    <source>
        <dbReference type="EMBL" id="MEQ2209437.1"/>
    </source>
</evidence>
<feature type="coiled-coil region" evidence="1">
    <location>
        <begin position="63"/>
        <end position="90"/>
    </location>
</feature>
<reference evidence="2 3" key="1">
    <citation type="submission" date="2021-06" db="EMBL/GenBank/DDBJ databases">
        <authorList>
            <person name="Palmer J.M."/>
        </authorList>
    </citation>
    <scope>NUCLEOTIDE SEQUENCE [LARGE SCALE GENOMIC DNA]</scope>
    <source>
        <strain evidence="2 3">XC_2019</strain>
        <tissue evidence="2">Muscle</tissue>
    </source>
</reference>
<dbReference type="EMBL" id="JAHRIN010051324">
    <property type="protein sequence ID" value="MEQ2209437.1"/>
    <property type="molecule type" value="Genomic_DNA"/>
</dbReference>
<dbReference type="PANTHER" id="PTHR23169">
    <property type="entry name" value="ENVOPLAKIN"/>
    <property type="match status" value="1"/>
</dbReference>
<dbReference type="InterPro" id="IPR043197">
    <property type="entry name" value="Plakin"/>
</dbReference>
<comment type="caution">
    <text evidence="2">The sequence shown here is derived from an EMBL/GenBank/DDBJ whole genome shotgun (WGS) entry which is preliminary data.</text>
</comment>
<name>A0ABV0RPX0_9TELE</name>
<keyword evidence="1" id="KW-0175">Coiled coil</keyword>
<dbReference type="PANTHER" id="PTHR23169:SF25">
    <property type="entry name" value="MICROTUBULE-ACTIN CROSS-LINKING FACTOR 1, ISOFORMS 1_2_3_4_5"/>
    <property type="match status" value="1"/>
</dbReference>
<dbReference type="Gene3D" id="1.20.58.60">
    <property type="match status" value="1"/>
</dbReference>
<organism evidence="2 3">
    <name type="scientific">Xenoophorus captivus</name>
    <dbReference type="NCBI Taxonomy" id="1517983"/>
    <lineage>
        <taxon>Eukaryota</taxon>
        <taxon>Metazoa</taxon>
        <taxon>Chordata</taxon>
        <taxon>Craniata</taxon>
        <taxon>Vertebrata</taxon>
        <taxon>Euteleostomi</taxon>
        <taxon>Actinopterygii</taxon>
        <taxon>Neopterygii</taxon>
        <taxon>Teleostei</taxon>
        <taxon>Neoteleostei</taxon>
        <taxon>Acanthomorphata</taxon>
        <taxon>Ovalentaria</taxon>
        <taxon>Atherinomorphae</taxon>
        <taxon>Cyprinodontiformes</taxon>
        <taxon>Goodeidae</taxon>
        <taxon>Xenoophorus</taxon>
    </lineage>
</organism>
<keyword evidence="3" id="KW-1185">Reference proteome</keyword>
<accession>A0ABV0RPX0</accession>
<dbReference type="Pfam" id="PF21097">
    <property type="entry name" value="SR_plectin_7"/>
    <property type="match status" value="1"/>
</dbReference>
<evidence type="ECO:0008006" key="4">
    <source>
        <dbReference type="Google" id="ProtNLM"/>
    </source>
</evidence>
<gene>
    <name evidence="2" type="ORF">XENOCAPTIV_030130</name>
</gene>
<protein>
    <recommendedName>
        <fullName evidence="4">Microtubule-actin crosslinking factor 1</fullName>
    </recommendedName>
</protein>
<dbReference type="SUPFAM" id="SSF46966">
    <property type="entry name" value="Spectrin repeat"/>
    <property type="match status" value="2"/>
</dbReference>
<proteinExistence type="predicted"/>
<feature type="non-terminal residue" evidence="2">
    <location>
        <position position="1"/>
    </location>
</feature>
<evidence type="ECO:0000256" key="1">
    <source>
        <dbReference type="SAM" id="Coils"/>
    </source>
</evidence>